<dbReference type="Proteomes" id="UP000780801">
    <property type="component" value="Unassembled WGS sequence"/>
</dbReference>
<feature type="non-terminal residue" evidence="2">
    <location>
        <position position="794"/>
    </location>
</feature>
<feature type="region of interest" description="Disordered" evidence="1">
    <location>
        <begin position="1"/>
        <end position="89"/>
    </location>
</feature>
<proteinExistence type="predicted"/>
<dbReference type="CDD" id="cd05162">
    <property type="entry name" value="PWWP"/>
    <property type="match status" value="1"/>
</dbReference>
<dbReference type="AlphaFoldDB" id="A0A9P6KE57"/>
<dbReference type="EMBL" id="JAABOA010001426">
    <property type="protein sequence ID" value="KAF9581576.1"/>
    <property type="molecule type" value="Genomic_DNA"/>
</dbReference>
<comment type="caution">
    <text evidence="2">The sequence shown here is derived from an EMBL/GenBank/DDBJ whole genome shotgun (WGS) entry which is preliminary data.</text>
</comment>
<feature type="compositionally biased region" description="Polar residues" evidence="1">
    <location>
        <begin position="768"/>
        <end position="794"/>
    </location>
</feature>
<feature type="compositionally biased region" description="Low complexity" evidence="1">
    <location>
        <begin position="234"/>
        <end position="245"/>
    </location>
</feature>
<evidence type="ECO:0000313" key="2">
    <source>
        <dbReference type="EMBL" id="KAF9581576.1"/>
    </source>
</evidence>
<sequence>MTRAGSGRKNGTTTGATTARSTPVFKGRDVVFVDPLGEMATRERGGESEESDGPDEAAGPFPIAQQIDGTSGRVTTSMPQEPAGPRSQYVQPARGAFTGMGSIVPVPEIDSTMDCRILNPGECLVKYFEDNKYSVVPFTDLQPFVPKTIPFLEFELNAGQKFLKSGGVVNALAYLDTKKVKRKFSWHRWGSAQDQDLGLEMHKLKAIHLPLISDEDFMAKHQQQREDTTGGSGTPSSSVTSSPTTIFQQFTDNDSDRQASTDASSTASNHTLPSSTTSGTNKPVMTTDSLIDNDQEGHAAEAPSSSSSSSSSSSALLPSPVSLNDMAAEPMAVEESSTSSEFSLRSSSKAAKAEGAPTKDSPASRSRPRRGSREMDHKGSASSSPTTGTTHTLTTVSTVPTATNKRSRSTSELPTSPTAATLTESAKKRKDTGSSDGLVPASERSSRQGSAEPSPTSTSPRSTRHSSRSTKNIESDIAGEAGSTPAGPLRLQTQRMTRQRSAPKSASSLSVNSEKVSAKETDQDETGSKGTSIMDEEEQKASTLIKEPKDEENDTTTSSNTKKEEEEEESKEPLQESVTDSQNQEHEPSQSIPSSSVVTSSTASSSPAPSSIGGEDVDCGEIKDGELSMARAAMTNSLLQEIEKDKRDMDFGFEHVLPTLAIGSKEREAFYESCMDRLQKLQQEHRRLKQILQSSSFFNSMSDTLSGKGRRRAATRSSPQYYTSSRLDSHSHHHHHHHHHHHRHKSPSQPSEKVSKRNSSPAAVKGSHSLSNHANGNVTQNGPTLSGKGSESGQ</sequence>
<name>A0A9P6KE57_9FUNG</name>
<feature type="compositionally biased region" description="Low complexity" evidence="1">
    <location>
        <begin position="489"/>
        <end position="500"/>
    </location>
</feature>
<feature type="compositionally biased region" description="Polar residues" evidence="1">
    <location>
        <begin position="715"/>
        <end position="726"/>
    </location>
</feature>
<feature type="compositionally biased region" description="Polar residues" evidence="1">
    <location>
        <begin position="260"/>
        <end position="292"/>
    </location>
</feature>
<dbReference type="Gene3D" id="2.30.30.140">
    <property type="match status" value="1"/>
</dbReference>
<feature type="compositionally biased region" description="Basic residues" evidence="1">
    <location>
        <begin position="731"/>
        <end position="746"/>
    </location>
</feature>
<feature type="compositionally biased region" description="Low complexity" evidence="1">
    <location>
        <begin position="380"/>
        <end position="403"/>
    </location>
</feature>
<protein>
    <submittedName>
        <fullName evidence="2">Uncharacterized protein</fullName>
    </submittedName>
</protein>
<reference evidence="2" key="1">
    <citation type="journal article" date="2020" name="Fungal Divers.">
        <title>Resolving the Mortierellaceae phylogeny through synthesis of multi-gene phylogenetics and phylogenomics.</title>
        <authorList>
            <person name="Vandepol N."/>
            <person name="Liber J."/>
            <person name="Desiro A."/>
            <person name="Na H."/>
            <person name="Kennedy M."/>
            <person name="Barry K."/>
            <person name="Grigoriev I.V."/>
            <person name="Miller A.N."/>
            <person name="O'Donnell K."/>
            <person name="Stajich J.E."/>
            <person name="Bonito G."/>
        </authorList>
    </citation>
    <scope>NUCLEOTIDE SEQUENCE</scope>
    <source>
        <strain evidence="2">KOD1015</strain>
    </source>
</reference>
<keyword evidence="3" id="KW-1185">Reference proteome</keyword>
<feature type="compositionally biased region" description="Polar residues" evidence="1">
    <location>
        <begin position="67"/>
        <end position="79"/>
    </location>
</feature>
<feature type="compositionally biased region" description="Polar residues" evidence="1">
    <location>
        <begin position="410"/>
        <end position="424"/>
    </location>
</feature>
<dbReference type="OrthoDB" id="641149at2759"/>
<feature type="compositionally biased region" description="Polar residues" evidence="1">
    <location>
        <begin position="747"/>
        <end position="761"/>
    </location>
</feature>
<feature type="compositionally biased region" description="Low complexity" evidence="1">
    <location>
        <begin position="303"/>
        <end position="323"/>
    </location>
</feature>
<accession>A0A9P6KE57</accession>
<feature type="compositionally biased region" description="Low complexity" evidence="1">
    <location>
        <begin position="589"/>
        <end position="612"/>
    </location>
</feature>
<feature type="region of interest" description="Disordered" evidence="1">
    <location>
        <begin position="699"/>
        <end position="794"/>
    </location>
</feature>
<feature type="region of interest" description="Disordered" evidence="1">
    <location>
        <begin position="221"/>
        <end position="623"/>
    </location>
</feature>
<evidence type="ECO:0000313" key="3">
    <source>
        <dbReference type="Proteomes" id="UP000780801"/>
    </source>
</evidence>
<organism evidence="2 3">
    <name type="scientific">Lunasporangiospora selenospora</name>
    <dbReference type="NCBI Taxonomy" id="979761"/>
    <lineage>
        <taxon>Eukaryota</taxon>
        <taxon>Fungi</taxon>
        <taxon>Fungi incertae sedis</taxon>
        <taxon>Mucoromycota</taxon>
        <taxon>Mortierellomycotina</taxon>
        <taxon>Mortierellomycetes</taxon>
        <taxon>Mortierellales</taxon>
        <taxon>Mortierellaceae</taxon>
        <taxon>Lunasporangiospora</taxon>
    </lineage>
</organism>
<evidence type="ECO:0000256" key="1">
    <source>
        <dbReference type="SAM" id="MobiDB-lite"/>
    </source>
</evidence>
<feature type="compositionally biased region" description="Polar residues" evidence="1">
    <location>
        <begin position="502"/>
        <end position="515"/>
    </location>
</feature>
<feature type="compositionally biased region" description="Low complexity" evidence="1">
    <location>
        <begin position="334"/>
        <end position="348"/>
    </location>
</feature>
<gene>
    <name evidence="2" type="ORF">BGW38_001358</name>
</gene>